<dbReference type="AlphaFoldDB" id="A0A1X1RS48"/>
<evidence type="ECO:0000313" key="3">
    <source>
        <dbReference type="Proteomes" id="UP000193907"/>
    </source>
</evidence>
<feature type="chain" id="PRO_5011987235" description="Secreted protein" evidence="1">
    <location>
        <begin position="31"/>
        <end position="85"/>
    </location>
</feature>
<dbReference type="Proteomes" id="UP000193907">
    <property type="component" value="Unassembled WGS sequence"/>
</dbReference>
<keyword evidence="3" id="KW-1185">Reference proteome</keyword>
<name>A0A1X1RS48_MYCCE</name>
<sequence>MKHLVSNAMRAAVFAIPVAVMIWGAPLAGAVTDVEDNCRGAGGDYTSQEVQPHWGAAPVLIETCCTAGQCVTYRDGVKGPTYGGG</sequence>
<keyword evidence="1" id="KW-0732">Signal</keyword>
<proteinExistence type="predicted"/>
<evidence type="ECO:0008006" key="4">
    <source>
        <dbReference type="Google" id="ProtNLM"/>
    </source>
</evidence>
<dbReference type="STRING" id="28045.AWB95_10960"/>
<evidence type="ECO:0000256" key="1">
    <source>
        <dbReference type="SAM" id="SignalP"/>
    </source>
</evidence>
<reference evidence="2 3" key="1">
    <citation type="submission" date="2016-01" db="EMBL/GenBank/DDBJ databases">
        <title>The new phylogeny of the genus Mycobacterium.</title>
        <authorList>
            <person name="Tarcisio F."/>
            <person name="Conor M."/>
            <person name="Antonella G."/>
            <person name="Elisabetta G."/>
            <person name="Giulia F.S."/>
            <person name="Sara T."/>
            <person name="Anna F."/>
            <person name="Clotilde B."/>
            <person name="Roberto B."/>
            <person name="Veronica D.S."/>
            <person name="Fabio R."/>
            <person name="Monica P."/>
            <person name="Olivier J."/>
            <person name="Enrico T."/>
            <person name="Nicola S."/>
        </authorList>
    </citation>
    <scope>NUCLEOTIDE SEQUENCE [LARGE SCALE GENOMIC DNA]</scope>
    <source>
        <strain evidence="2 3">DSM 44243</strain>
    </source>
</reference>
<feature type="signal peptide" evidence="1">
    <location>
        <begin position="1"/>
        <end position="30"/>
    </location>
</feature>
<evidence type="ECO:0000313" key="2">
    <source>
        <dbReference type="EMBL" id="ORV14078.1"/>
    </source>
</evidence>
<protein>
    <recommendedName>
        <fullName evidence="4">Secreted protein</fullName>
    </recommendedName>
</protein>
<dbReference type="EMBL" id="LQOM01000025">
    <property type="protein sequence ID" value="ORV14078.1"/>
    <property type="molecule type" value="Genomic_DNA"/>
</dbReference>
<accession>A0A1X1RS48</accession>
<organism evidence="2 3">
    <name type="scientific">Mycobacterium celatum</name>
    <dbReference type="NCBI Taxonomy" id="28045"/>
    <lineage>
        <taxon>Bacteria</taxon>
        <taxon>Bacillati</taxon>
        <taxon>Actinomycetota</taxon>
        <taxon>Actinomycetes</taxon>
        <taxon>Mycobacteriales</taxon>
        <taxon>Mycobacteriaceae</taxon>
        <taxon>Mycobacterium</taxon>
    </lineage>
</organism>
<gene>
    <name evidence="2" type="ORF">AWB95_10960</name>
</gene>
<comment type="caution">
    <text evidence="2">The sequence shown here is derived from an EMBL/GenBank/DDBJ whole genome shotgun (WGS) entry which is preliminary data.</text>
</comment>